<evidence type="ECO:0000256" key="2">
    <source>
        <dbReference type="ARBA" id="ARBA00001946"/>
    </source>
</evidence>
<dbReference type="NCBIfam" id="TIGR00877">
    <property type="entry name" value="purD"/>
    <property type="match status" value="1"/>
</dbReference>
<dbReference type="InterPro" id="IPR013815">
    <property type="entry name" value="ATP_grasp_subdomain_1"/>
</dbReference>
<dbReference type="PROSITE" id="PS00184">
    <property type="entry name" value="GARS"/>
    <property type="match status" value="1"/>
</dbReference>
<evidence type="ECO:0000256" key="3">
    <source>
        <dbReference type="ARBA" id="ARBA00005174"/>
    </source>
</evidence>
<evidence type="ECO:0000256" key="9">
    <source>
        <dbReference type="ARBA" id="ARBA00022840"/>
    </source>
</evidence>
<dbReference type="UniPathway" id="UPA00074">
    <property type="reaction ID" value="UER00125"/>
</dbReference>
<dbReference type="InterPro" id="IPR011761">
    <property type="entry name" value="ATP-grasp"/>
</dbReference>
<dbReference type="Pfam" id="PF02844">
    <property type="entry name" value="GARS_N"/>
    <property type="match status" value="1"/>
</dbReference>
<keyword evidence="8 14" id="KW-0658">Purine biosynthesis</keyword>
<dbReference type="SUPFAM" id="SSF51246">
    <property type="entry name" value="Rudiment single hybrid motif"/>
    <property type="match status" value="1"/>
</dbReference>
<dbReference type="InterPro" id="IPR020559">
    <property type="entry name" value="PRibGlycinamide_synth_CS"/>
</dbReference>
<accession>F3ZZI5</accession>
<evidence type="ECO:0000256" key="4">
    <source>
        <dbReference type="ARBA" id="ARBA00013255"/>
    </source>
</evidence>
<keyword evidence="6" id="KW-0479">Metal-binding</keyword>
<dbReference type="InterPro" id="IPR000115">
    <property type="entry name" value="PRibGlycinamide_synth"/>
</dbReference>
<evidence type="ECO:0000313" key="18">
    <source>
        <dbReference type="Proteomes" id="UP000008457"/>
    </source>
</evidence>
<dbReference type="Pfam" id="PF01071">
    <property type="entry name" value="GARS_A"/>
    <property type="match status" value="1"/>
</dbReference>
<dbReference type="Gene3D" id="3.40.50.20">
    <property type="match status" value="1"/>
</dbReference>
<dbReference type="HAMAP" id="MF_00138">
    <property type="entry name" value="GARS"/>
    <property type="match status" value="1"/>
</dbReference>
<proteinExistence type="inferred from homology"/>
<dbReference type="GO" id="GO:0006189">
    <property type="term" value="P:'de novo' IMP biosynthetic process"/>
    <property type="evidence" value="ECO:0007669"/>
    <property type="project" value="UniProtKB-UniRule"/>
</dbReference>
<dbReference type="SUPFAM" id="SSF52440">
    <property type="entry name" value="PreATP-grasp domain"/>
    <property type="match status" value="1"/>
</dbReference>
<dbReference type="GO" id="GO:0046872">
    <property type="term" value="F:metal ion binding"/>
    <property type="evidence" value="ECO:0007669"/>
    <property type="project" value="UniProtKB-KW"/>
</dbReference>
<comment type="pathway">
    <text evidence="3 14">Purine metabolism; IMP biosynthesis via de novo pathway; N(1)-(5-phospho-D-ribosyl)glycinamide from 5-phospho-alpha-D-ribose 1-diphosphate: step 2/2.</text>
</comment>
<organism evidence="17 18">
    <name type="scientific">Mahella australiensis (strain DSM 15567 / CIP 107919 / 50-1 BON)</name>
    <dbReference type="NCBI Taxonomy" id="697281"/>
    <lineage>
        <taxon>Bacteria</taxon>
        <taxon>Bacillati</taxon>
        <taxon>Bacillota</taxon>
        <taxon>Clostridia</taxon>
        <taxon>Thermoanaerobacterales</taxon>
        <taxon>Thermoanaerobacterales Family IV. Incertae Sedis</taxon>
        <taxon>Mahella</taxon>
    </lineage>
</organism>
<keyword evidence="9 15" id="KW-0067">ATP-binding</keyword>
<dbReference type="EMBL" id="CP002360">
    <property type="protein sequence ID" value="AEE96811.1"/>
    <property type="molecule type" value="Genomic_DNA"/>
</dbReference>
<dbReference type="FunFam" id="3.90.600.10:FF:000001">
    <property type="entry name" value="Trifunctional purine biosynthetic protein adenosine-3"/>
    <property type="match status" value="1"/>
</dbReference>
<dbReference type="InterPro" id="IPR020560">
    <property type="entry name" value="PRibGlycinamide_synth_C-dom"/>
</dbReference>
<dbReference type="FunFam" id="3.30.470.20:FF:000018">
    <property type="entry name" value="Trifunctional purine biosynthetic protein adenosine-3"/>
    <property type="match status" value="1"/>
</dbReference>
<name>F3ZZI5_MAHA5</name>
<feature type="domain" description="ATP-grasp" evidence="16">
    <location>
        <begin position="105"/>
        <end position="311"/>
    </location>
</feature>
<dbReference type="PROSITE" id="PS50975">
    <property type="entry name" value="ATP_GRASP"/>
    <property type="match status" value="1"/>
</dbReference>
<evidence type="ECO:0000256" key="14">
    <source>
        <dbReference type="HAMAP-Rule" id="MF_00138"/>
    </source>
</evidence>
<dbReference type="InterPro" id="IPR037123">
    <property type="entry name" value="PRibGlycinamide_synth_C_sf"/>
</dbReference>
<dbReference type="InterPro" id="IPR016185">
    <property type="entry name" value="PreATP-grasp_dom_sf"/>
</dbReference>
<evidence type="ECO:0000256" key="13">
    <source>
        <dbReference type="ARBA" id="ARBA00042864"/>
    </source>
</evidence>
<dbReference type="HOGENOM" id="CLU_027420_3_1_9"/>
<dbReference type="Pfam" id="PF02843">
    <property type="entry name" value="GARS_C"/>
    <property type="match status" value="1"/>
</dbReference>
<comment type="cofactor">
    <cofactor evidence="2">
        <name>Mg(2+)</name>
        <dbReference type="ChEBI" id="CHEBI:18420"/>
    </cofactor>
</comment>
<dbReference type="STRING" id="697281.Mahau_1629"/>
<sequence length="416" mass="44830">MLIIGSGGREHALAWKIAQSHEVDEIYCAPGNGGISDIARCIDIKATDIDGVVNFAKQNAIDLTVVAPDDPLAMGMVDALEAVGCRAFGPRRDAAAIEASKAFAKQLMHKYNIPTAKYEVFDDYEKAAAYVEKCPVPIVIKADGLALGKGVTVAMDRQDALAALKSIMLDKVFKEAGSRVVIEQYLTGHEVSVLAFSDGKTVVPMISAQDHKRAYDGNKGPNTGGMGAIAPSPYYTPDVKQRVEREIIYPTIAAMAAEGRLFKGVLYFGLMLTDDGPKVLEYNARFGDPEAQAVLPLLKSDLVGIMEAIIDGRLDEIKVAWYDKAAACIVLASGGYPAHYTTGYPIMGLDDIDDPDVIVFHAGTKKEGNIYYTAGGRVLGVTAVADNLDTALGKAYESVQKIKFKDMHYRKDIGRV</sequence>
<keyword evidence="7 15" id="KW-0547">Nucleotide-binding</keyword>
<keyword evidence="18" id="KW-1185">Reference proteome</keyword>
<evidence type="ECO:0000256" key="10">
    <source>
        <dbReference type="ARBA" id="ARBA00023211"/>
    </source>
</evidence>
<evidence type="ECO:0000256" key="12">
    <source>
        <dbReference type="ARBA" id="ARBA00042242"/>
    </source>
</evidence>
<dbReference type="SMART" id="SM01209">
    <property type="entry name" value="GARS_A"/>
    <property type="match status" value="1"/>
</dbReference>
<dbReference type="Gene3D" id="3.30.1490.20">
    <property type="entry name" value="ATP-grasp fold, A domain"/>
    <property type="match status" value="1"/>
</dbReference>
<reference evidence="18" key="1">
    <citation type="submission" date="2010-11" db="EMBL/GenBank/DDBJ databases">
        <title>The complete genome of Mahella australiensis DSM 15567.</title>
        <authorList>
            <consortium name="US DOE Joint Genome Institute (JGI-PGF)"/>
            <person name="Lucas S."/>
            <person name="Copeland A."/>
            <person name="Lapidus A."/>
            <person name="Bruce D."/>
            <person name="Goodwin L."/>
            <person name="Pitluck S."/>
            <person name="Kyrpides N."/>
            <person name="Mavromatis K."/>
            <person name="Pagani I."/>
            <person name="Ivanova N."/>
            <person name="Teshima H."/>
            <person name="Brettin T."/>
            <person name="Detter J.C."/>
            <person name="Han C."/>
            <person name="Tapia R."/>
            <person name="Land M."/>
            <person name="Hauser L."/>
            <person name="Markowitz V."/>
            <person name="Cheng J.-F."/>
            <person name="Hugenholtz P."/>
            <person name="Woyke T."/>
            <person name="Wu D."/>
            <person name="Spring S."/>
            <person name="Pukall R."/>
            <person name="Steenblock K."/>
            <person name="Schneider S."/>
            <person name="Klenk H.-P."/>
            <person name="Eisen J.A."/>
        </authorList>
    </citation>
    <scope>NUCLEOTIDE SEQUENCE [LARGE SCALE GENOMIC DNA]</scope>
    <source>
        <strain evidence="18">DSM 15567 / CIP 107919 / 50-1 BON</strain>
    </source>
</reference>
<evidence type="ECO:0000259" key="16">
    <source>
        <dbReference type="PROSITE" id="PS50975"/>
    </source>
</evidence>
<dbReference type="GO" id="GO:0004637">
    <property type="term" value="F:phosphoribosylamine-glycine ligase activity"/>
    <property type="evidence" value="ECO:0007669"/>
    <property type="project" value="UniProtKB-UniRule"/>
</dbReference>
<dbReference type="InterPro" id="IPR011054">
    <property type="entry name" value="Rudment_hybrid_motif"/>
</dbReference>
<dbReference type="PANTHER" id="PTHR43472">
    <property type="entry name" value="PHOSPHORIBOSYLAMINE--GLYCINE LIGASE"/>
    <property type="match status" value="1"/>
</dbReference>
<dbReference type="Proteomes" id="UP000008457">
    <property type="component" value="Chromosome"/>
</dbReference>
<dbReference type="PANTHER" id="PTHR43472:SF1">
    <property type="entry name" value="PHOSPHORIBOSYLAMINE--GLYCINE LIGASE, CHLOROPLASTIC"/>
    <property type="match status" value="1"/>
</dbReference>
<dbReference type="Gene3D" id="3.30.470.20">
    <property type="entry name" value="ATP-grasp fold, B domain"/>
    <property type="match status" value="1"/>
</dbReference>
<dbReference type="eggNOG" id="COG0151">
    <property type="taxonomic scope" value="Bacteria"/>
</dbReference>
<dbReference type="GO" id="GO:0005524">
    <property type="term" value="F:ATP binding"/>
    <property type="evidence" value="ECO:0007669"/>
    <property type="project" value="UniProtKB-UniRule"/>
</dbReference>
<evidence type="ECO:0000256" key="5">
    <source>
        <dbReference type="ARBA" id="ARBA00022598"/>
    </source>
</evidence>
<dbReference type="SMART" id="SM01210">
    <property type="entry name" value="GARS_C"/>
    <property type="match status" value="1"/>
</dbReference>
<evidence type="ECO:0000256" key="15">
    <source>
        <dbReference type="PROSITE-ProRule" id="PRU00409"/>
    </source>
</evidence>
<evidence type="ECO:0000313" key="17">
    <source>
        <dbReference type="EMBL" id="AEE96811.1"/>
    </source>
</evidence>
<dbReference type="InterPro" id="IPR020562">
    <property type="entry name" value="PRibGlycinamide_synth_N"/>
</dbReference>
<gene>
    <name evidence="14" type="primary">purD</name>
    <name evidence="17" type="ordered locus">Mahau_1629</name>
</gene>
<comment type="catalytic activity">
    <reaction evidence="14">
        <text>5-phospho-beta-D-ribosylamine + glycine + ATP = N(1)-(5-phospho-beta-D-ribosyl)glycinamide + ADP + phosphate + H(+)</text>
        <dbReference type="Rhea" id="RHEA:17453"/>
        <dbReference type="ChEBI" id="CHEBI:15378"/>
        <dbReference type="ChEBI" id="CHEBI:30616"/>
        <dbReference type="ChEBI" id="CHEBI:43474"/>
        <dbReference type="ChEBI" id="CHEBI:57305"/>
        <dbReference type="ChEBI" id="CHEBI:58681"/>
        <dbReference type="ChEBI" id="CHEBI:143788"/>
        <dbReference type="ChEBI" id="CHEBI:456216"/>
        <dbReference type="EC" id="6.3.4.13"/>
    </reaction>
</comment>
<comment type="similarity">
    <text evidence="11 14">Belongs to the GARS family.</text>
</comment>
<protein>
    <recommendedName>
        <fullName evidence="4 14">Phosphoribosylamine--glycine ligase</fullName>
        <ecNumber evidence="4 14">6.3.4.13</ecNumber>
    </recommendedName>
    <alternativeName>
        <fullName evidence="14">GARS</fullName>
    </alternativeName>
    <alternativeName>
        <fullName evidence="12 14">Glycinamide ribonucleotide synthetase</fullName>
    </alternativeName>
    <alternativeName>
        <fullName evidence="13 14">Phosphoribosylglycinamide synthetase</fullName>
    </alternativeName>
</protein>
<reference evidence="17 18" key="2">
    <citation type="journal article" date="2011" name="Stand. Genomic Sci.">
        <title>Complete genome sequence of Mahella australiensis type strain (50-1 BON).</title>
        <authorList>
            <person name="Sikorski J."/>
            <person name="Teshima H."/>
            <person name="Nolan M."/>
            <person name="Lucas S."/>
            <person name="Hammon N."/>
            <person name="Deshpande S."/>
            <person name="Cheng J.F."/>
            <person name="Pitluck S."/>
            <person name="Liolios K."/>
            <person name="Pagani I."/>
            <person name="Ivanova N."/>
            <person name="Huntemann M."/>
            <person name="Mavromatis K."/>
            <person name="Ovchinikova G."/>
            <person name="Pati A."/>
            <person name="Tapia R."/>
            <person name="Han C."/>
            <person name="Goodwin L."/>
            <person name="Chen A."/>
            <person name="Palaniappan K."/>
            <person name="Land M."/>
            <person name="Hauser L."/>
            <person name="Ngatchou-Djao O.D."/>
            <person name="Rohde M."/>
            <person name="Pukall R."/>
            <person name="Spring S."/>
            <person name="Abt B."/>
            <person name="Goker M."/>
            <person name="Detter J.C."/>
            <person name="Woyke T."/>
            <person name="Bristow J."/>
            <person name="Markowitz V."/>
            <person name="Hugenholtz P."/>
            <person name="Eisen J.A."/>
            <person name="Kyrpides N.C."/>
            <person name="Klenk H.P."/>
            <person name="Lapidus A."/>
        </authorList>
    </citation>
    <scope>NUCLEOTIDE SEQUENCE [LARGE SCALE GENOMIC DNA]</scope>
    <source>
        <strain evidence="18">DSM 15567 / CIP 107919 / 50-1 BON</strain>
    </source>
</reference>
<dbReference type="AlphaFoldDB" id="F3ZZI5"/>
<evidence type="ECO:0000256" key="8">
    <source>
        <dbReference type="ARBA" id="ARBA00022755"/>
    </source>
</evidence>
<keyword evidence="10" id="KW-0464">Manganese</keyword>
<dbReference type="InterPro" id="IPR020561">
    <property type="entry name" value="PRibGlycinamid_synth_ATP-grasp"/>
</dbReference>
<dbReference type="Gene3D" id="3.90.600.10">
    <property type="entry name" value="Phosphoribosylglycinamide synthetase, C-terminal domain"/>
    <property type="match status" value="1"/>
</dbReference>
<comment type="cofactor">
    <cofactor evidence="1">
        <name>Mn(2+)</name>
        <dbReference type="ChEBI" id="CHEBI:29035"/>
    </cofactor>
</comment>
<dbReference type="SUPFAM" id="SSF56059">
    <property type="entry name" value="Glutathione synthetase ATP-binding domain-like"/>
    <property type="match status" value="1"/>
</dbReference>
<dbReference type="EC" id="6.3.4.13" evidence="4 14"/>
<evidence type="ECO:0000256" key="1">
    <source>
        <dbReference type="ARBA" id="ARBA00001936"/>
    </source>
</evidence>
<dbReference type="GO" id="GO:0009113">
    <property type="term" value="P:purine nucleobase biosynthetic process"/>
    <property type="evidence" value="ECO:0007669"/>
    <property type="project" value="InterPro"/>
</dbReference>
<keyword evidence="5 14" id="KW-0436">Ligase</keyword>
<evidence type="ECO:0000256" key="6">
    <source>
        <dbReference type="ARBA" id="ARBA00022723"/>
    </source>
</evidence>
<evidence type="ECO:0000256" key="11">
    <source>
        <dbReference type="ARBA" id="ARBA00038345"/>
    </source>
</evidence>
<evidence type="ECO:0000256" key="7">
    <source>
        <dbReference type="ARBA" id="ARBA00022741"/>
    </source>
</evidence>
<dbReference type="KEGG" id="mas:Mahau_1629"/>